<evidence type="ECO:0000313" key="3">
    <source>
        <dbReference type="Proteomes" id="UP001174909"/>
    </source>
</evidence>
<proteinExistence type="predicted"/>
<reference evidence="2" key="1">
    <citation type="submission" date="2023-03" db="EMBL/GenBank/DDBJ databases">
        <authorList>
            <person name="Steffen K."/>
            <person name="Cardenas P."/>
        </authorList>
    </citation>
    <scope>NUCLEOTIDE SEQUENCE</scope>
</reference>
<evidence type="ECO:0000256" key="1">
    <source>
        <dbReference type="SAM" id="MobiDB-lite"/>
    </source>
</evidence>
<comment type="caution">
    <text evidence="2">The sequence shown here is derived from an EMBL/GenBank/DDBJ whole genome shotgun (WGS) entry which is preliminary data.</text>
</comment>
<dbReference type="AlphaFoldDB" id="A0AA35XAJ1"/>
<evidence type="ECO:0000313" key="2">
    <source>
        <dbReference type="EMBL" id="CAI8044305.1"/>
    </source>
</evidence>
<dbReference type="Proteomes" id="UP001174909">
    <property type="component" value="Unassembled WGS sequence"/>
</dbReference>
<sequence>MDLENCRPAVEEEQIDNLNDETFGDGAVEDDWEASHLAKLDGDGIPLPVEGLHHDDAILGAVTTTMTAPQNGSHTPKSSSAVGEVSGTSL</sequence>
<name>A0AA35XAJ1_GEOBA</name>
<feature type="region of interest" description="Disordered" evidence="1">
    <location>
        <begin position="66"/>
        <end position="90"/>
    </location>
</feature>
<dbReference type="EMBL" id="CASHTH010003386">
    <property type="protein sequence ID" value="CAI8044305.1"/>
    <property type="molecule type" value="Genomic_DNA"/>
</dbReference>
<keyword evidence="3" id="KW-1185">Reference proteome</keyword>
<organism evidence="2 3">
    <name type="scientific">Geodia barretti</name>
    <name type="common">Barrett's horny sponge</name>
    <dbReference type="NCBI Taxonomy" id="519541"/>
    <lineage>
        <taxon>Eukaryota</taxon>
        <taxon>Metazoa</taxon>
        <taxon>Porifera</taxon>
        <taxon>Demospongiae</taxon>
        <taxon>Heteroscleromorpha</taxon>
        <taxon>Tetractinellida</taxon>
        <taxon>Astrophorina</taxon>
        <taxon>Geodiidae</taxon>
        <taxon>Geodia</taxon>
    </lineage>
</organism>
<accession>A0AA35XAJ1</accession>
<gene>
    <name evidence="2" type="ORF">GBAR_LOCUS24585</name>
</gene>
<protein>
    <submittedName>
        <fullName evidence="2">Uncharacterized protein</fullName>
    </submittedName>
</protein>